<proteinExistence type="predicted"/>
<reference evidence="1" key="1">
    <citation type="submission" date="2020-10" db="EMBL/GenBank/DDBJ databases">
        <authorList>
            <person name="Castelo-Branco R."/>
            <person name="Eusebio N."/>
            <person name="Adriana R."/>
            <person name="Vieira A."/>
            <person name="Brugerolle De Fraissinette N."/>
            <person name="Rezende De Castro R."/>
            <person name="Schneider M.P."/>
            <person name="Vasconcelos V."/>
            <person name="Leao P.N."/>
        </authorList>
    </citation>
    <scope>NUCLEOTIDE SEQUENCE</scope>
    <source>
        <strain evidence="1">LEGE 07157</strain>
    </source>
</reference>
<dbReference type="AlphaFoldDB" id="A0A8J7DX20"/>
<evidence type="ECO:0000313" key="1">
    <source>
        <dbReference type="EMBL" id="MBE9116519.1"/>
    </source>
</evidence>
<protein>
    <submittedName>
        <fullName evidence="1">GDYXXLXY domain-containing protein</fullName>
    </submittedName>
</protein>
<evidence type="ECO:0000313" key="2">
    <source>
        <dbReference type="Proteomes" id="UP000654482"/>
    </source>
</evidence>
<comment type="caution">
    <text evidence="1">The sequence shown here is derived from an EMBL/GenBank/DDBJ whole genome shotgun (WGS) entry which is preliminary data.</text>
</comment>
<accession>A0A8J7DX20</accession>
<keyword evidence="2" id="KW-1185">Reference proteome</keyword>
<dbReference type="Pfam" id="PF14345">
    <property type="entry name" value="GDYXXLXY"/>
    <property type="match status" value="1"/>
</dbReference>
<name>A0A8J7DX20_9CYAN</name>
<dbReference type="InterPro" id="IPR025833">
    <property type="entry name" value="GDYXXLXY"/>
</dbReference>
<gene>
    <name evidence="1" type="ORF">IQ249_11475</name>
</gene>
<dbReference type="EMBL" id="JADEWZ010000015">
    <property type="protein sequence ID" value="MBE9116519.1"/>
    <property type="molecule type" value="Genomic_DNA"/>
</dbReference>
<dbReference type="RefSeq" id="WP_194029611.1">
    <property type="nucleotide sequence ID" value="NZ_JADEWZ010000015.1"/>
</dbReference>
<dbReference type="Proteomes" id="UP000654482">
    <property type="component" value="Unassembled WGS sequence"/>
</dbReference>
<organism evidence="1 2">
    <name type="scientific">Lusitaniella coriacea LEGE 07157</name>
    <dbReference type="NCBI Taxonomy" id="945747"/>
    <lineage>
        <taxon>Bacteria</taxon>
        <taxon>Bacillati</taxon>
        <taxon>Cyanobacteriota</taxon>
        <taxon>Cyanophyceae</taxon>
        <taxon>Spirulinales</taxon>
        <taxon>Lusitaniellaceae</taxon>
        <taxon>Lusitaniella</taxon>
    </lineage>
</organism>
<sequence>MTNPKPTWRFVLPLVFQTALILSIPAQAVYTHLSGQTVVLQTVPVDPYDLLRGYSQTLRYDISSAETLKLLPGWETVLTKQDNGEKALIDGTQLYVILQEPVSADNVSPPQAWIPIDISRDRPAELPDDRVALEGTAKNGQIQYGLETYYMPEDQRLSINQYIEETLVEAGGERPFVVEVKVDREGNSAAGSLWVGDREFRF</sequence>